<gene>
    <name evidence="1" type="ORF">NM208_g2795</name>
</gene>
<sequence>MEKRPTHSLETTEAQERQGRTRSLPRSRCHTRRLVAGKDSHSVPSLCGKGVRQEGVVGSAGAWQLASKQPQRHFLKSRWVWQPKHFPPSWSLPGHSLLLAISSHKSVHIHHLATSLSHTTTIAMPGTTGNTIGGSTDANDAGVQWIEYHNSQGQLVAVDLPQHNPSTNGKSHKPQTGPRFVSEMKLLEYLDPQGTVIAMDAVNCDISGPQDRIVATTSLGGVFIKTNFIADIQTFQKLVHASGADNTLFVAGEMN</sequence>
<name>A0ACC1SR89_9HYPO</name>
<keyword evidence="2" id="KW-1185">Reference proteome</keyword>
<dbReference type="Proteomes" id="UP001148629">
    <property type="component" value="Unassembled WGS sequence"/>
</dbReference>
<proteinExistence type="predicted"/>
<organism evidence="1 2">
    <name type="scientific">Fusarium decemcellulare</name>
    <dbReference type="NCBI Taxonomy" id="57161"/>
    <lineage>
        <taxon>Eukaryota</taxon>
        <taxon>Fungi</taxon>
        <taxon>Dikarya</taxon>
        <taxon>Ascomycota</taxon>
        <taxon>Pezizomycotina</taxon>
        <taxon>Sordariomycetes</taxon>
        <taxon>Hypocreomycetidae</taxon>
        <taxon>Hypocreales</taxon>
        <taxon>Nectriaceae</taxon>
        <taxon>Fusarium</taxon>
        <taxon>Fusarium decemcellulare species complex</taxon>
    </lineage>
</organism>
<evidence type="ECO:0000313" key="2">
    <source>
        <dbReference type="Proteomes" id="UP001148629"/>
    </source>
</evidence>
<dbReference type="EMBL" id="JANRMS010000174">
    <property type="protein sequence ID" value="KAJ3544890.1"/>
    <property type="molecule type" value="Genomic_DNA"/>
</dbReference>
<accession>A0ACC1SR89</accession>
<comment type="caution">
    <text evidence="1">The sequence shown here is derived from an EMBL/GenBank/DDBJ whole genome shotgun (WGS) entry which is preliminary data.</text>
</comment>
<protein>
    <submittedName>
        <fullName evidence="1">Uncharacterized protein</fullName>
    </submittedName>
</protein>
<evidence type="ECO:0000313" key="1">
    <source>
        <dbReference type="EMBL" id="KAJ3544890.1"/>
    </source>
</evidence>
<reference evidence="1" key="1">
    <citation type="submission" date="2022-08" db="EMBL/GenBank/DDBJ databases">
        <title>Genome Sequence of Fusarium decemcellulare.</title>
        <authorList>
            <person name="Buettner E."/>
        </authorList>
    </citation>
    <scope>NUCLEOTIDE SEQUENCE</scope>
    <source>
        <strain evidence="1">Babe19</strain>
    </source>
</reference>